<keyword evidence="2" id="KW-1185">Reference proteome</keyword>
<dbReference type="Proteomes" id="UP001320702">
    <property type="component" value="Unassembled WGS sequence"/>
</dbReference>
<dbReference type="RefSeq" id="WP_260275754.1">
    <property type="nucleotide sequence ID" value="NZ_JANAVZ010000002.1"/>
</dbReference>
<evidence type="ECO:0000313" key="1">
    <source>
        <dbReference type="EMBL" id="MCT4331862.1"/>
    </source>
</evidence>
<protein>
    <submittedName>
        <fullName evidence="1">Uncharacterized protein</fullName>
    </submittedName>
</protein>
<gene>
    <name evidence="1" type="ORF">MU516_03140</name>
</gene>
<reference evidence="1 2" key="1">
    <citation type="submission" date="2022-04" db="EMBL/GenBank/DDBJ databases">
        <title>Paracoccus sp. YLB-12 draft genome sequence.</title>
        <authorList>
            <person name="Yu L."/>
        </authorList>
    </citation>
    <scope>NUCLEOTIDE SEQUENCE [LARGE SCALE GENOMIC DNA]</scope>
    <source>
        <strain evidence="1 2">YLB-12</strain>
    </source>
</reference>
<organism evidence="1 2">
    <name type="scientific">Paracoccus maritimus</name>
    <dbReference type="NCBI Taxonomy" id="2933292"/>
    <lineage>
        <taxon>Bacteria</taxon>
        <taxon>Pseudomonadati</taxon>
        <taxon>Pseudomonadota</taxon>
        <taxon>Alphaproteobacteria</taxon>
        <taxon>Rhodobacterales</taxon>
        <taxon>Paracoccaceae</taxon>
        <taxon>Paracoccus</taxon>
    </lineage>
</organism>
<comment type="caution">
    <text evidence="1">The sequence shown here is derived from an EMBL/GenBank/DDBJ whole genome shotgun (WGS) entry which is preliminary data.</text>
</comment>
<proteinExistence type="predicted"/>
<accession>A0ABT2K5P0</accession>
<name>A0ABT2K5P0_9RHOB</name>
<evidence type="ECO:0000313" key="2">
    <source>
        <dbReference type="Proteomes" id="UP001320702"/>
    </source>
</evidence>
<dbReference type="EMBL" id="JANAVZ010000002">
    <property type="protein sequence ID" value="MCT4331862.1"/>
    <property type="molecule type" value="Genomic_DNA"/>
</dbReference>
<sequence length="76" mass="8323">MAAIDTNLAFALRPAASLRRAAALLRSLATRMSAPADPDDARTRRDFVREMTARNPDAFSGDLDVQAVMLHYSGQF</sequence>